<organism evidence="3 4">
    <name type="scientific">Exserohilum turcicum (strain 28A)</name>
    <name type="common">Northern leaf blight fungus</name>
    <name type="synonym">Setosphaeria turcica</name>
    <dbReference type="NCBI Taxonomy" id="671987"/>
    <lineage>
        <taxon>Eukaryota</taxon>
        <taxon>Fungi</taxon>
        <taxon>Dikarya</taxon>
        <taxon>Ascomycota</taxon>
        <taxon>Pezizomycotina</taxon>
        <taxon>Dothideomycetes</taxon>
        <taxon>Pleosporomycetidae</taxon>
        <taxon>Pleosporales</taxon>
        <taxon>Pleosporineae</taxon>
        <taxon>Pleosporaceae</taxon>
        <taxon>Exserohilum</taxon>
    </lineage>
</organism>
<dbReference type="InterPro" id="IPR004875">
    <property type="entry name" value="DDE_SF_endonuclease_dom"/>
</dbReference>
<dbReference type="Pfam" id="PF03184">
    <property type="entry name" value="DDE_1"/>
    <property type="match status" value="1"/>
</dbReference>
<evidence type="ECO:0000313" key="4">
    <source>
        <dbReference type="Proteomes" id="UP000016935"/>
    </source>
</evidence>
<evidence type="ECO:0000313" key="3">
    <source>
        <dbReference type="EMBL" id="EOA87090.1"/>
    </source>
</evidence>
<dbReference type="Proteomes" id="UP000016935">
    <property type="component" value="Unassembled WGS sequence"/>
</dbReference>
<feature type="domain" description="DDE-1" evidence="2">
    <location>
        <begin position="140"/>
        <end position="248"/>
    </location>
</feature>
<dbReference type="eggNOG" id="ENOG502RS35">
    <property type="taxonomic scope" value="Eukaryota"/>
</dbReference>
<proteinExistence type="predicted"/>
<dbReference type="GeneID" id="19405355"/>
<dbReference type="InterPro" id="IPR036397">
    <property type="entry name" value="RNaseH_sf"/>
</dbReference>
<dbReference type="GO" id="GO:0003677">
    <property type="term" value="F:DNA binding"/>
    <property type="evidence" value="ECO:0007669"/>
    <property type="project" value="TreeGrafter"/>
</dbReference>
<dbReference type="Gene3D" id="3.30.420.10">
    <property type="entry name" value="Ribonuclease H-like superfamily/Ribonuclease H"/>
    <property type="match status" value="1"/>
</dbReference>
<sequence>MDPASQALALELPPNVRKSISARARHVSNRPAGPPHKNWPQDFRRRHPEIKSRNNKAMDWERHDNNIYDKVVHWFEIIEKELRRPDVLPENVYNMDETGVMLSMLGTVKVLVGKDDRRDYRGAGVKRTMVTAIECVSASGYNDSFISLEWIKQVFDPQTKARANQKPRLLICDGFGTHETLEVLEFCFENNITLCRLPSHTSHKLQPCDVSVFGPLKTAYRDQVERLYRGGLTNIRKEHFTTIYSPAREKAMTKKNVLAGWAKAGLFPFNPARVLRDLTKPDAPPTVA</sequence>
<reference evidence="3 4" key="1">
    <citation type="journal article" date="2012" name="PLoS Pathog.">
        <title>Diverse lifestyles and strategies of plant pathogenesis encoded in the genomes of eighteen Dothideomycetes fungi.</title>
        <authorList>
            <person name="Ohm R.A."/>
            <person name="Feau N."/>
            <person name="Henrissat B."/>
            <person name="Schoch C.L."/>
            <person name="Horwitz B.A."/>
            <person name="Barry K.W."/>
            <person name="Condon B.J."/>
            <person name="Copeland A.C."/>
            <person name="Dhillon B."/>
            <person name="Glaser F."/>
            <person name="Hesse C.N."/>
            <person name="Kosti I."/>
            <person name="LaButti K."/>
            <person name="Lindquist E.A."/>
            <person name="Lucas S."/>
            <person name="Salamov A.A."/>
            <person name="Bradshaw R.E."/>
            <person name="Ciuffetti L."/>
            <person name="Hamelin R.C."/>
            <person name="Kema G.H.J."/>
            <person name="Lawrence C."/>
            <person name="Scott J.A."/>
            <person name="Spatafora J.W."/>
            <person name="Turgeon B.G."/>
            <person name="de Wit P.J.G.M."/>
            <person name="Zhong S."/>
            <person name="Goodwin S.B."/>
            <person name="Grigoriev I.V."/>
        </authorList>
    </citation>
    <scope>NUCLEOTIDE SEQUENCE [LARGE SCALE GENOMIC DNA]</scope>
    <source>
        <strain evidence="4">28A</strain>
    </source>
</reference>
<evidence type="ECO:0000259" key="2">
    <source>
        <dbReference type="Pfam" id="PF03184"/>
    </source>
</evidence>
<evidence type="ECO:0000256" key="1">
    <source>
        <dbReference type="SAM" id="MobiDB-lite"/>
    </source>
</evidence>
<dbReference type="PANTHER" id="PTHR19303">
    <property type="entry name" value="TRANSPOSON"/>
    <property type="match status" value="1"/>
</dbReference>
<dbReference type="RefSeq" id="XP_008025166.1">
    <property type="nucleotide sequence ID" value="XM_008026975.1"/>
</dbReference>
<dbReference type="InterPro" id="IPR050863">
    <property type="entry name" value="CenT-Element_Derived"/>
</dbReference>
<feature type="non-terminal residue" evidence="3">
    <location>
        <position position="288"/>
    </location>
</feature>
<reference evidence="3 4" key="2">
    <citation type="journal article" date="2013" name="PLoS Genet.">
        <title>Comparative genome structure, secondary metabolite, and effector coding capacity across Cochliobolus pathogens.</title>
        <authorList>
            <person name="Condon B.J."/>
            <person name="Leng Y."/>
            <person name="Wu D."/>
            <person name="Bushley K.E."/>
            <person name="Ohm R.A."/>
            <person name="Otillar R."/>
            <person name="Martin J."/>
            <person name="Schackwitz W."/>
            <person name="Grimwood J."/>
            <person name="MohdZainudin N."/>
            <person name="Xue C."/>
            <person name="Wang R."/>
            <person name="Manning V.A."/>
            <person name="Dhillon B."/>
            <person name="Tu Z.J."/>
            <person name="Steffenson B.J."/>
            <person name="Salamov A."/>
            <person name="Sun H."/>
            <person name="Lowry S."/>
            <person name="LaButti K."/>
            <person name="Han J."/>
            <person name="Copeland A."/>
            <person name="Lindquist E."/>
            <person name="Barry K."/>
            <person name="Schmutz J."/>
            <person name="Baker S.E."/>
            <person name="Ciuffetti L.M."/>
            <person name="Grigoriev I.V."/>
            <person name="Zhong S."/>
            <person name="Turgeon B.G."/>
        </authorList>
    </citation>
    <scope>NUCLEOTIDE SEQUENCE [LARGE SCALE GENOMIC DNA]</scope>
    <source>
        <strain evidence="4">28A</strain>
    </source>
</reference>
<feature type="region of interest" description="Disordered" evidence="1">
    <location>
        <begin position="24"/>
        <end position="51"/>
    </location>
</feature>
<accession>R0IQA5</accession>
<gene>
    <name evidence="3" type="ORF">SETTUDRAFT_70252</name>
</gene>
<dbReference type="AlphaFoldDB" id="R0IQA5"/>
<protein>
    <recommendedName>
        <fullName evidence="2">DDE-1 domain-containing protein</fullName>
    </recommendedName>
</protein>
<name>R0IQA5_EXST2</name>
<dbReference type="EMBL" id="KB908592">
    <property type="protein sequence ID" value="EOA87090.1"/>
    <property type="molecule type" value="Genomic_DNA"/>
</dbReference>
<dbReference type="OrthoDB" id="4357141at2759"/>
<keyword evidence="4" id="KW-1185">Reference proteome</keyword>
<dbReference type="PANTHER" id="PTHR19303:SF74">
    <property type="entry name" value="POGO TRANSPOSABLE ELEMENT WITH KRAB DOMAIN"/>
    <property type="match status" value="1"/>
</dbReference>
<dbReference type="GO" id="GO:0005634">
    <property type="term" value="C:nucleus"/>
    <property type="evidence" value="ECO:0007669"/>
    <property type="project" value="TreeGrafter"/>
</dbReference>
<dbReference type="HOGENOM" id="CLU_013929_2_2_1"/>